<name>A0ABV1A204_9TELE</name>
<evidence type="ECO:0000313" key="1">
    <source>
        <dbReference type="EMBL" id="MEQ2312276.1"/>
    </source>
</evidence>
<organism evidence="1 2">
    <name type="scientific">Ameca splendens</name>
    <dbReference type="NCBI Taxonomy" id="208324"/>
    <lineage>
        <taxon>Eukaryota</taxon>
        <taxon>Metazoa</taxon>
        <taxon>Chordata</taxon>
        <taxon>Craniata</taxon>
        <taxon>Vertebrata</taxon>
        <taxon>Euteleostomi</taxon>
        <taxon>Actinopterygii</taxon>
        <taxon>Neopterygii</taxon>
        <taxon>Teleostei</taxon>
        <taxon>Neoteleostei</taxon>
        <taxon>Acanthomorphata</taxon>
        <taxon>Ovalentaria</taxon>
        <taxon>Atherinomorphae</taxon>
        <taxon>Cyprinodontiformes</taxon>
        <taxon>Goodeidae</taxon>
        <taxon>Ameca</taxon>
    </lineage>
</organism>
<proteinExistence type="predicted"/>
<reference evidence="1 2" key="1">
    <citation type="submission" date="2021-06" db="EMBL/GenBank/DDBJ databases">
        <authorList>
            <person name="Palmer J.M."/>
        </authorList>
    </citation>
    <scope>NUCLEOTIDE SEQUENCE [LARGE SCALE GENOMIC DNA]</scope>
    <source>
        <strain evidence="1 2">AS_MEX2019</strain>
        <tissue evidence="1">Muscle</tissue>
    </source>
</reference>
<accession>A0ABV1A204</accession>
<keyword evidence="2" id="KW-1185">Reference proteome</keyword>
<evidence type="ECO:0000313" key="2">
    <source>
        <dbReference type="Proteomes" id="UP001469553"/>
    </source>
</evidence>
<dbReference type="Proteomes" id="UP001469553">
    <property type="component" value="Unassembled WGS sequence"/>
</dbReference>
<protein>
    <submittedName>
        <fullName evidence="1">Uncharacterized protein</fullName>
    </submittedName>
</protein>
<comment type="caution">
    <text evidence="1">The sequence shown here is derived from an EMBL/GenBank/DDBJ whole genome shotgun (WGS) entry which is preliminary data.</text>
</comment>
<dbReference type="EMBL" id="JAHRIP010078555">
    <property type="protein sequence ID" value="MEQ2312276.1"/>
    <property type="molecule type" value="Genomic_DNA"/>
</dbReference>
<gene>
    <name evidence="1" type="ORF">AMECASPLE_029235</name>
</gene>
<sequence length="124" mass="13860">MKESNPEPPASASRDSRIEEILEVLLSVFGEALLPPPEAPDSLRCQLVVLLHGLDETLSDDSLPTIRTSPSHAVLKHDVETQRYGLIKTNLCCHDADLQKLDCYATTPSPHPHPTWHSEEYLWP</sequence>